<dbReference type="AlphaFoldDB" id="A0A8S2IT55"/>
<proteinExistence type="inferred from homology"/>
<dbReference type="Proteomes" id="UP000682733">
    <property type="component" value="Unassembled WGS sequence"/>
</dbReference>
<dbReference type="EMBL" id="CAJNOK010005854">
    <property type="protein sequence ID" value="CAF0986111.1"/>
    <property type="molecule type" value="Genomic_DNA"/>
</dbReference>
<comment type="similarity">
    <text evidence="2">Belongs to the BORCS7 family.</text>
</comment>
<dbReference type="Proteomes" id="UP000677228">
    <property type="component" value="Unassembled WGS sequence"/>
</dbReference>
<evidence type="ECO:0000256" key="3">
    <source>
        <dbReference type="ARBA" id="ARBA00022295"/>
    </source>
</evidence>
<accession>A0A8S2IT55</accession>
<evidence type="ECO:0000256" key="4">
    <source>
        <dbReference type="ARBA" id="ARBA00023136"/>
    </source>
</evidence>
<comment type="caution">
    <text evidence="7">The sequence shown here is derived from an EMBL/GenBank/DDBJ whole genome shotgun (WGS) entry which is preliminary data.</text>
</comment>
<dbReference type="Pfam" id="PF16088">
    <property type="entry name" value="BORCS7"/>
    <property type="match status" value="1"/>
</dbReference>
<evidence type="ECO:0000313" key="8">
    <source>
        <dbReference type="Proteomes" id="UP000682733"/>
    </source>
</evidence>
<organism evidence="7 8">
    <name type="scientific">Didymodactylos carnosus</name>
    <dbReference type="NCBI Taxonomy" id="1234261"/>
    <lineage>
        <taxon>Eukaryota</taxon>
        <taxon>Metazoa</taxon>
        <taxon>Spiralia</taxon>
        <taxon>Gnathifera</taxon>
        <taxon>Rotifera</taxon>
        <taxon>Eurotatoria</taxon>
        <taxon>Bdelloidea</taxon>
        <taxon>Philodinida</taxon>
        <taxon>Philodinidae</taxon>
        <taxon>Didymodactylos</taxon>
    </lineage>
</organism>
<dbReference type="GO" id="GO:0005765">
    <property type="term" value="C:lysosomal membrane"/>
    <property type="evidence" value="ECO:0007669"/>
    <property type="project" value="UniProtKB-SubCell"/>
</dbReference>
<reference evidence="7" key="1">
    <citation type="submission" date="2021-02" db="EMBL/GenBank/DDBJ databases">
        <authorList>
            <person name="Nowell W R."/>
        </authorList>
    </citation>
    <scope>NUCLEOTIDE SEQUENCE</scope>
</reference>
<comment type="subcellular location">
    <subcellularLocation>
        <location evidence="1">Lysosome membrane</location>
    </subcellularLocation>
</comment>
<name>A0A8S2IT55_9BILA</name>
<dbReference type="EMBL" id="CAJOBA010005860">
    <property type="protein sequence ID" value="CAF3756423.1"/>
    <property type="molecule type" value="Genomic_DNA"/>
</dbReference>
<sequence>MTTVTFSNDDAKQNICSKSQTSITNIINLFKTIIKNSHTNDVMTTTLKQFVASEANLSSTDEHVNKIEQTCQQLLFQADLIQLDTNELIKINDILKNMNL</sequence>
<evidence type="ECO:0000256" key="1">
    <source>
        <dbReference type="ARBA" id="ARBA00004656"/>
    </source>
</evidence>
<evidence type="ECO:0000256" key="2">
    <source>
        <dbReference type="ARBA" id="ARBA00005433"/>
    </source>
</evidence>
<evidence type="ECO:0000313" key="6">
    <source>
        <dbReference type="EMBL" id="CAF0986111.1"/>
    </source>
</evidence>
<gene>
    <name evidence="6" type="ORF">OVA965_LOCUS13837</name>
    <name evidence="7" type="ORF">TMI583_LOCUS13839</name>
</gene>
<evidence type="ECO:0000313" key="7">
    <source>
        <dbReference type="EMBL" id="CAF3756423.1"/>
    </source>
</evidence>
<keyword evidence="4" id="KW-0472">Membrane</keyword>
<evidence type="ECO:0000256" key="5">
    <source>
        <dbReference type="ARBA" id="ARBA00023228"/>
    </source>
</evidence>
<dbReference type="InterPro" id="IPR032143">
    <property type="entry name" value="BORCS7"/>
</dbReference>
<protein>
    <recommendedName>
        <fullName evidence="3">BLOC-1-related complex subunit 7</fullName>
    </recommendedName>
</protein>
<keyword evidence="5" id="KW-0458">Lysosome</keyword>